<name>A0A0V1D0M2_TRIBR</name>
<comment type="caution">
    <text evidence="1">The sequence shown here is derived from an EMBL/GenBank/DDBJ whole genome shotgun (WGS) entry which is preliminary data.</text>
</comment>
<proteinExistence type="predicted"/>
<gene>
    <name evidence="1" type="ORF">T03_16803</name>
</gene>
<accession>A0A0V1D0M2</accession>
<reference evidence="1 2" key="1">
    <citation type="submission" date="2015-01" db="EMBL/GenBank/DDBJ databases">
        <title>Evolution of Trichinella species and genotypes.</title>
        <authorList>
            <person name="Korhonen P.K."/>
            <person name="Edoardo P."/>
            <person name="Giuseppe L.R."/>
            <person name="Gasser R.B."/>
        </authorList>
    </citation>
    <scope>NUCLEOTIDE SEQUENCE [LARGE SCALE GENOMIC DNA]</scope>
    <source>
        <strain evidence="1">ISS120</strain>
    </source>
</reference>
<dbReference type="EMBL" id="JYDI01000061">
    <property type="protein sequence ID" value="KRY54984.1"/>
    <property type="molecule type" value="Genomic_DNA"/>
</dbReference>
<sequence length="71" mass="8180">MYSQIFFLFVCQSQIAQMRPAPCRYSWLEDVVTESLRRQCLNQLPRSTGQGLRWKCTSIDSCSSLLPPPNP</sequence>
<protein>
    <submittedName>
        <fullName evidence="1">Uncharacterized protein</fullName>
    </submittedName>
</protein>
<evidence type="ECO:0000313" key="1">
    <source>
        <dbReference type="EMBL" id="KRY54984.1"/>
    </source>
</evidence>
<keyword evidence="2" id="KW-1185">Reference proteome</keyword>
<organism evidence="1 2">
    <name type="scientific">Trichinella britovi</name>
    <name type="common">Parasitic roundworm</name>
    <dbReference type="NCBI Taxonomy" id="45882"/>
    <lineage>
        <taxon>Eukaryota</taxon>
        <taxon>Metazoa</taxon>
        <taxon>Ecdysozoa</taxon>
        <taxon>Nematoda</taxon>
        <taxon>Enoplea</taxon>
        <taxon>Dorylaimia</taxon>
        <taxon>Trichinellida</taxon>
        <taxon>Trichinellidae</taxon>
        <taxon>Trichinella</taxon>
    </lineage>
</organism>
<evidence type="ECO:0000313" key="2">
    <source>
        <dbReference type="Proteomes" id="UP000054653"/>
    </source>
</evidence>
<dbReference type="Proteomes" id="UP000054653">
    <property type="component" value="Unassembled WGS sequence"/>
</dbReference>
<dbReference type="AlphaFoldDB" id="A0A0V1D0M2"/>